<feature type="domain" description="GIY-YIG" evidence="1">
    <location>
        <begin position="1"/>
        <end position="79"/>
    </location>
</feature>
<accession>A0A0S1SW28</accession>
<dbReference type="CDD" id="cd10449">
    <property type="entry name" value="GIY-YIG_SLX1_like"/>
    <property type="match status" value="1"/>
</dbReference>
<evidence type="ECO:0000313" key="2">
    <source>
        <dbReference type="EMBL" id="ALM13209.1"/>
    </source>
</evidence>
<dbReference type="InterPro" id="IPR000305">
    <property type="entry name" value="GIY-YIG_endonuc"/>
</dbReference>
<keyword evidence="2" id="KW-0540">Nuclease</keyword>
<protein>
    <submittedName>
        <fullName evidence="2">Putative endonuclease</fullName>
    </submittedName>
</protein>
<dbReference type="EMBL" id="CP013065">
    <property type="protein sequence ID" value="ALM13209.1"/>
    <property type="molecule type" value="Genomic_DNA"/>
</dbReference>
<accession>A0A0S1SRV7</accession>
<organism evidence="2 3">
    <name type="scientific">Candidatus Peribacter riflensis</name>
    <dbReference type="NCBI Taxonomy" id="1735162"/>
    <lineage>
        <taxon>Bacteria</taxon>
        <taxon>Candidatus Peregrinibacteriota</taxon>
        <taxon>Candidatus Peribacteria</taxon>
        <taxon>Candidatus Peribacterales</taxon>
        <taxon>Candidatus Peribacteraceae</taxon>
        <taxon>Candidatus Peribacter</taxon>
    </lineage>
</organism>
<dbReference type="GO" id="GO:0004519">
    <property type="term" value="F:endonuclease activity"/>
    <property type="evidence" value="ECO:0007669"/>
    <property type="project" value="UniProtKB-KW"/>
</dbReference>
<evidence type="ECO:0000259" key="1">
    <source>
        <dbReference type="PROSITE" id="PS50164"/>
    </source>
</evidence>
<gene>
    <name evidence="2" type="ORF">PeribacterD1_0522</name>
</gene>
<dbReference type="Pfam" id="PF01541">
    <property type="entry name" value="GIY-YIG"/>
    <property type="match status" value="1"/>
</dbReference>
<dbReference type="KEGG" id="prf:PeribacterA2_0522"/>
<keyword evidence="2" id="KW-0378">Hydrolase</keyword>
<name>A0A0S1SHX0_9BACT</name>
<accession>A0A0S1SHX0</accession>
<accession>A0A0S1SM63</accession>
<evidence type="ECO:0000313" key="3">
    <source>
        <dbReference type="Proteomes" id="UP000069135"/>
    </source>
</evidence>
<proteinExistence type="predicted"/>
<dbReference type="STRING" id="1735162.PeribacterB2_0521"/>
<dbReference type="SUPFAM" id="SSF82771">
    <property type="entry name" value="GIY-YIG endonuclease"/>
    <property type="match status" value="1"/>
</dbReference>
<reference evidence="2 3" key="2">
    <citation type="journal article" date="2016" name="PeerJ">
        <title>Analysis of five complete genome sequences for members of the class Peribacteria in the recently recognized Peregrinibacteria bacterial phylum.</title>
        <authorList>
            <person name="Anantharaman K."/>
            <person name="Brown C.T."/>
            <person name="Burstein D."/>
            <person name="Castelle C.J."/>
            <person name="Probst A.J."/>
            <person name="Thomas B.C."/>
            <person name="Williams K.H."/>
            <person name="Banfield J.F."/>
        </authorList>
    </citation>
    <scope>NUCLEOTIDE SEQUENCE [LARGE SCALE GENOMIC DNA]</scope>
    <source>
        <strain evidence="2">RIFOXYD1_FULL_PER-ii_59_16</strain>
    </source>
</reference>
<dbReference type="AlphaFoldDB" id="A0A0S1SHX0"/>
<reference evidence="3" key="1">
    <citation type="submission" date="2015-10" db="EMBL/GenBank/DDBJ databases">
        <title>Analysis of five complete genome sequences for members of the class Peribacteria in the recently recognized Peregrinibacteria bacterial phylum.</title>
        <authorList>
            <person name="Anantharaman K."/>
            <person name="Brown C.T."/>
            <person name="Burstein D."/>
            <person name="Castelle C.J."/>
            <person name="Probst A.J."/>
            <person name="Thomas B.C."/>
            <person name="Williams K.H."/>
            <person name="Banfield J.F."/>
        </authorList>
    </citation>
    <scope>NUCLEOTIDE SEQUENCE [LARGE SCALE GENOMIC DNA]</scope>
</reference>
<dbReference type="Proteomes" id="UP000069135">
    <property type="component" value="Chromosome"/>
</dbReference>
<sequence>MWYFYVLQSTKNPDYFYKGSTDNLQRRLRQHNQSLVTSTKPFGPFRLVYYEAYLSEHGARIREASVKKSGSVSVPLLRRIRDSLS</sequence>
<dbReference type="Gene3D" id="3.40.1440.10">
    <property type="entry name" value="GIY-YIG endonuclease"/>
    <property type="match status" value="1"/>
</dbReference>
<dbReference type="InterPro" id="IPR035901">
    <property type="entry name" value="GIY-YIG_endonuc_sf"/>
</dbReference>
<dbReference type="PROSITE" id="PS50164">
    <property type="entry name" value="GIY_YIG"/>
    <property type="match status" value="1"/>
</dbReference>
<accession>A0A0S1SHY8</accession>
<keyword evidence="2" id="KW-0255">Endonuclease</keyword>